<accession>A0A0B3VFX9</accession>
<reference evidence="1 2" key="1">
    <citation type="submission" date="2014-12" db="EMBL/GenBank/DDBJ databases">
        <title>Draft genome sequence of Terrisporobacter sp. 08-306576, isolated from the blood culture of a bacteremia patient.</title>
        <authorList>
            <person name="Lund L.C."/>
            <person name="Sydenham T.V."/>
            <person name="Hogh S.V."/>
            <person name="Skov M.N."/>
            <person name="Kemp M."/>
            <person name="Justesen U.S."/>
        </authorList>
    </citation>
    <scope>NUCLEOTIDE SEQUENCE [LARGE SCALE GENOMIC DNA]</scope>
    <source>
        <strain evidence="1 2">08-306576</strain>
    </source>
</reference>
<dbReference type="EMBL" id="JWHR01000152">
    <property type="protein sequence ID" value="KHS55701.1"/>
    <property type="molecule type" value="Genomic_DNA"/>
</dbReference>
<organism evidence="1 2">
    <name type="scientific">Terrisporobacter othiniensis</name>
    <dbReference type="NCBI Taxonomy" id="1577792"/>
    <lineage>
        <taxon>Bacteria</taxon>
        <taxon>Bacillati</taxon>
        <taxon>Bacillota</taxon>
        <taxon>Clostridia</taxon>
        <taxon>Peptostreptococcales</taxon>
        <taxon>Peptostreptococcaceae</taxon>
        <taxon>Terrisporobacter</taxon>
    </lineage>
</organism>
<dbReference type="Proteomes" id="UP000031189">
    <property type="component" value="Unassembled WGS sequence"/>
</dbReference>
<keyword evidence="2" id="KW-1185">Reference proteome</keyword>
<name>A0A0B3VFX9_9FIRM</name>
<dbReference type="OrthoDB" id="2029085at2"/>
<comment type="caution">
    <text evidence="1">The sequence shown here is derived from an EMBL/GenBank/DDBJ whole genome shotgun (WGS) entry which is preliminary data.</text>
</comment>
<sequence length="91" mass="10376">MKCCSYKIGVIVEIMNSNDERYKLITIGEDPKDIYTFTRLVVSEETLILDPKYNEITVKDLNIGDLVVAYHSNVMTMSIPPQTSAYIIEVK</sequence>
<evidence type="ECO:0000313" key="2">
    <source>
        <dbReference type="Proteomes" id="UP000031189"/>
    </source>
</evidence>
<protein>
    <submittedName>
        <fullName evidence="1">Uncharacterized protein</fullName>
    </submittedName>
</protein>
<gene>
    <name evidence="1" type="ORF">QX51_17870</name>
</gene>
<evidence type="ECO:0000313" key="1">
    <source>
        <dbReference type="EMBL" id="KHS55701.1"/>
    </source>
</evidence>
<dbReference type="RefSeq" id="WP_039681262.1">
    <property type="nucleotide sequence ID" value="NZ_JAWGXO010000020.1"/>
</dbReference>
<proteinExistence type="predicted"/>
<dbReference type="AlphaFoldDB" id="A0A0B3VFX9"/>